<keyword evidence="6" id="KW-0812">Transmembrane</keyword>
<protein>
    <recommendedName>
        <fullName evidence="2">histidine kinase</fullName>
        <ecNumber evidence="2">2.7.13.3</ecNumber>
    </recommendedName>
</protein>
<dbReference type="InterPro" id="IPR004358">
    <property type="entry name" value="Sig_transdc_His_kin-like_C"/>
</dbReference>
<dbReference type="RefSeq" id="WP_084373428.1">
    <property type="nucleotide sequence ID" value="NZ_FWYF01000003.1"/>
</dbReference>
<proteinExistence type="predicted"/>
<dbReference type="PROSITE" id="PS50109">
    <property type="entry name" value="HIS_KIN"/>
    <property type="match status" value="1"/>
</dbReference>
<keyword evidence="6" id="KW-1133">Transmembrane helix</keyword>
<dbReference type="GO" id="GO:0000155">
    <property type="term" value="F:phosphorelay sensor kinase activity"/>
    <property type="evidence" value="ECO:0007669"/>
    <property type="project" value="InterPro"/>
</dbReference>
<evidence type="ECO:0000259" key="7">
    <source>
        <dbReference type="PROSITE" id="PS50109"/>
    </source>
</evidence>
<dbReference type="SUPFAM" id="SSF47384">
    <property type="entry name" value="Homodimeric domain of signal transducing histidine kinase"/>
    <property type="match status" value="1"/>
</dbReference>
<dbReference type="InterPro" id="IPR005467">
    <property type="entry name" value="His_kinase_dom"/>
</dbReference>
<dbReference type="EC" id="2.7.13.3" evidence="2"/>
<feature type="transmembrane region" description="Helical" evidence="6">
    <location>
        <begin position="52"/>
        <end position="74"/>
    </location>
</feature>
<dbReference type="Gene3D" id="1.10.287.130">
    <property type="match status" value="1"/>
</dbReference>
<dbReference type="InterPro" id="IPR003594">
    <property type="entry name" value="HATPase_dom"/>
</dbReference>
<dbReference type="PANTHER" id="PTHR43304:SF1">
    <property type="entry name" value="PAC DOMAIN-CONTAINING PROTEIN"/>
    <property type="match status" value="1"/>
</dbReference>
<dbReference type="EMBL" id="FWYF01000003">
    <property type="protein sequence ID" value="SMD36195.1"/>
    <property type="molecule type" value="Genomic_DNA"/>
</dbReference>
<keyword evidence="6" id="KW-0472">Membrane</keyword>
<evidence type="ECO:0000256" key="2">
    <source>
        <dbReference type="ARBA" id="ARBA00012438"/>
    </source>
</evidence>
<evidence type="ECO:0000256" key="3">
    <source>
        <dbReference type="ARBA" id="ARBA00022553"/>
    </source>
</evidence>
<dbReference type="InterPro" id="IPR036097">
    <property type="entry name" value="HisK_dim/P_sf"/>
</dbReference>
<accession>A0A1W2GHR3</accession>
<dbReference type="PRINTS" id="PR00344">
    <property type="entry name" value="BCTRLSENSOR"/>
</dbReference>
<evidence type="ECO:0000256" key="1">
    <source>
        <dbReference type="ARBA" id="ARBA00000085"/>
    </source>
</evidence>
<evidence type="ECO:0000256" key="4">
    <source>
        <dbReference type="ARBA" id="ARBA00022679"/>
    </source>
</evidence>
<dbReference type="CDD" id="cd00082">
    <property type="entry name" value="HisKA"/>
    <property type="match status" value="1"/>
</dbReference>
<feature type="transmembrane region" description="Helical" evidence="6">
    <location>
        <begin position="12"/>
        <end position="30"/>
    </location>
</feature>
<evidence type="ECO:0000313" key="9">
    <source>
        <dbReference type="Proteomes" id="UP000192472"/>
    </source>
</evidence>
<dbReference type="SMART" id="SM00387">
    <property type="entry name" value="HATPase_c"/>
    <property type="match status" value="1"/>
</dbReference>
<organism evidence="8 9">
    <name type="scientific">Reichenbachiella faecimaris</name>
    <dbReference type="NCBI Taxonomy" id="692418"/>
    <lineage>
        <taxon>Bacteria</taxon>
        <taxon>Pseudomonadati</taxon>
        <taxon>Bacteroidota</taxon>
        <taxon>Cytophagia</taxon>
        <taxon>Cytophagales</taxon>
        <taxon>Reichenbachiellaceae</taxon>
        <taxon>Reichenbachiella</taxon>
    </lineage>
</organism>
<reference evidence="8 9" key="1">
    <citation type="submission" date="2017-04" db="EMBL/GenBank/DDBJ databases">
        <authorList>
            <person name="Afonso C.L."/>
            <person name="Miller P.J."/>
            <person name="Scott M.A."/>
            <person name="Spackman E."/>
            <person name="Goraichik I."/>
            <person name="Dimitrov K.M."/>
            <person name="Suarez D.L."/>
            <person name="Swayne D.E."/>
        </authorList>
    </citation>
    <scope>NUCLEOTIDE SEQUENCE [LARGE SCALE GENOMIC DNA]</scope>
    <source>
        <strain evidence="8 9">DSM 26133</strain>
    </source>
</reference>
<dbReference type="Gene3D" id="3.30.565.10">
    <property type="entry name" value="Histidine kinase-like ATPase, C-terminal domain"/>
    <property type="match status" value="1"/>
</dbReference>
<evidence type="ECO:0000256" key="5">
    <source>
        <dbReference type="ARBA" id="ARBA00022777"/>
    </source>
</evidence>
<dbReference type="SUPFAM" id="SSF55874">
    <property type="entry name" value="ATPase domain of HSP90 chaperone/DNA topoisomerase II/histidine kinase"/>
    <property type="match status" value="1"/>
</dbReference>
<dbReference type="InterPro" id="IPR036890">
    <property type="entry name" value="HATPase_C_sf"/>
</dbReference>
<evidence type="ECO:0000256" key="6">
    <source>
        <dbReference type="SAM" id="Phobius"/>
    </source>
</evidence>
<dbReference type="PANTHER" id="PTHR43304">
    <property type="entry name" value="PHYTOCHROME-LIKE PROTEIN CPH1"/>
    <property type="match status" value="1"/>
</dbReference>
<keyword evidence="3" id="KW-0597">Phosphoprotein</keyword>
<keyword evidence="5 8" id="KW-0418">Kinase</keyword>
<dbReference type="InterPro" id="IPR003661">
    <property type="entry name" value="HisK_dim/P_dom"/>
</dbReference>
<dbReference type="AlphaFoldDB" id="A0A1W2GHR3"/>
<feature type="domain" description="Histidine kinase" evidence="7">
    <location>
        <begin position="98"/>
        <end position="314"/>
    </location>
</feature>
<dbReference type="Proteomes" id="UP000192472">
    <property type="component" value="Unassembled WGS sequence"/>
</dbReference>
<dbReference type="OrthoDB" id="9766459at2"/>
<dbReference type="InterPro" id="IPR052162">
    <property type="entry name" value="Sensor_kinase/Photoreceptor"/>
</dbReference>
<dbReference type="Pfam" id="PF02518">
    <property type="entry name" value="HATPase_c"/>
    <property type="match status" value="1"/>
</dbReference>
<dbReference type="CDD" id="cd00075">
    <property type="entry name" value="HATPase"/>
    <property type="match status" value="1"/>
</dbReference>
<sequence length="314" mass="35037">MQKKALTVRAKYTLGGVIFGLSFPVFSQLMDCWLNGMDFSLKSILIIHQNNVIHYVVDTAPLVLGMAGFLLGVTHQKKNDINQRLSGINESLDTLTYKITHDLRGPALNIKNLSEILKTSSIPESKKREVIDKVHESVDTWLQTFEDFMSLLKHEKSGDLEKKECSLEEAIENLKQVLAHDIEESGVKINTDFTEISSVYASEVYLNSILKNLITNAIKYAHPDRQPEINIKAVPKGSQVQLVFSDNGSGIDLATYGDKLFTLFERFSSNSRIPGSGIGLYLVKEQIEKNNGTIEVQSIPNEGTIFTIHLPITA</sequence>
<name>A0A1W2GHR3_REIFA</name>
<keyword evidence="9" id="KW-1185">Reference proteome</keyword>
<gene>
    <name evidence="8" type="ORF">SAMN04488029_2769</name>
</gene>
<evidence type="ECO:0000313" key="8">
    <source>
        <dbReference type="EMBL" id="SMD36195.1"/>
    </source>
</evidence>
<comment type="catalytic activity">
    <reaction evidence="1">
        <text>ATP + protein L-histidine = ADP + protein N-phospho-L-histidine.</text>
        <dbReference type="EC" id="2.7.13.3"/>
    </reaction>
</comment>
<dbReference type="STRING" id="692418.SAMN04488029_2769"/>
<keyword evidence="4" id="KW-0808">Transferase</keyword>